<comment type="caution">
    <text evidence="1">The sequence shown here is derived from an EMBL/GenBank/DDBJ whole genome shotgun (WGS) entry which is preliminary data.</text>
</comment>
<keyword evidence="2" id="KW-1185">Reference proteome</keyword>
<proteinExistence type="predicted"/>
<organism evidence="1 2">
    <name type="scientific">Artomyces pyxidatus</name>
    <dbReference type="NCBI Taxonomy" id="48021"/>
    <lineage>
        <taxon>Eukaryota</taxon>
        <taxon>Fungi</taxon>
        <taxon>Dikarya</taxon>
        <taxon>Basidiomycota</taxon>
        <taxon>Agaricomycotina</taxon>
        <taxon>Agaricomycetes</taxon>
        <taxon>Russulales</taxon>
        <taxon>Auriscalpiaceae</taxon>
        <taxon>Artomyces</taxon>
    </lineage>
</organism>
<protein>
    <submittedName>
        <fullName evidence="1">Uncharacterized protein</fullName>
    </submittedName>
</protein>
<evidence type="ECO:0000313" key="1">
    <source>
        <dbReference type="EMBL" id="KAI0063456.1"/>
    </source>
</evidence>
<accession>A0ACB8T624</accession>
<reference evidence="1" key="2">
    <citation type="journal article" date="2022" name="New Phytol.">
        <title>Evolutionary transition to the ectomycorrhizal habit in the genomes of a hyperdiverse lineage of mushroom-forming fungi.</title>
        <authorList>
            <person name="Looney B."/>
            <person name="Miyauchi S."/>
            <person name="Morin E."/>
            <person name="Drula E."/>
            <person name="Courty P.E."/>
            <person name="Kohler A."/>
            <person name="Kuo A."/>
            <person name="LaButti K."/>
            <person name="Pangilinan J."/>
            <person name="Lipzen A."/>
            <person name="Riley R."/>
            <person name="Andreopoulos W."/>
            <person name="He G."/>
            <person name="Johnson J."/>
            <person name="Nolan M."/>
            <person name="Tritt A."/>
            <person name="Barry K.W."/>
            <person name="Grigoriev I.V."/>
            <person name="Nagy L.G."/>
            <person name="Hibbett D."/>
            <person name="Henrissat B."/>
            <person name="Matheny P.B."/>
            <person name="Labbe J."/>
            <person name="Martin F.M."/>
        </authorList>
    </citation>
    <scope>NUCLEOTIDE SEQUENCE</scope>
    <source>
        <strain evidence="1">HHB10654</strain>
    </source>
</reference>
<name>A0ACB8T624_9AGAM</name>
<dbReference type="EMBL" id="MU277203">
    <property type="protein sequence ID" value="KAI0063456.1"/>
    <property type="molecule type" value="Genomic_DNA"/>
</dbReference>
<gene>
    <name evidence="1" type="ORF">BV25DRAFT_1824566</name>
</gene>
<sequence length="155" mass="17440">MPAPNRFSLDCYAFYPDNEAIKEVFIQAAGLSYVGHSDRHVVVDWDNTPTRSTADNRVTQIILLTDQAGNHAYYAPLSNTQSRESLKENERVSLGEFTLAERDCILQLAGGIKFSRKSIRNGCRVWITQALFERIDVQIPLVKRVAEAAEVRPVS</sequence>
<evidence type="ECO:0000313" key="2">
    <source>
        <dbReference type="Proteomes" id="UP000814140"/>
    </source>
</evidence>
<reference evidence="1" key="1">
    <citation type="submission" date="2021-03" db="EMBL/GenBank/DDBJ databases">
        <authorList>
            <consortium name="DOE Joint Genome Institute"/>
            <person name="Ahrendt S."/>
            <person name="Looney B.P."/>
            <person name="Miyauchi S."/>
            <person name="Morin E."/>
            <person name="Drula E."/>
            <person name="Courty P.E."/>
            <person name="Chicoki N."/>
            <person name="Fauchery L."/>
            <person name="Kohler A."/>
            <person name="Kuo A."/>
            <person name="Labutti K."/>
            <person name="Pangilinan J."/>
            <person name="Lipzen A."/>
            <person name="Riley R."/>
            <person name="Andreopoulos W."/>
            <person name="He G."/>
            <person name="Johnson J."/>
            <person name="Barry K.W."/>
            <person name="Grigoriev I.V."/>
            <person name="Nagy L."/>
            <person name="Hibbett D."/>
            <person name="Henrissat B."/>
            <person name="Matheny P.B."/>
            <person name="Labbe J."/>
            <person name="Martin F."/>
        </authorList>
    </citation>
    <scope>NUCLEOTIDE SEQUENCE</scope>
    <source>
        <strain evidence="1">HHB10654</strain>
    </source>
</reference>
<dbReference type="Proteomes" id="UP000814140">
    <property type="component" value="Unassembled WGS sequence"/>
</dbReference>